<proteinExistence type="predicted"/>
<evidence type="ECO:0000256" key="7">
    <source>
        <dbReference type="ARBA" id="ARBA00023170"/>
    </source>
</evidence>
<accession>A0A553R0V6</accession>
<dbReference type="AlphaFoldDB" id="A0A553R0V6"/>
<comment type="subcellular location">
    <subcellularLocation>
        <location evidence="1">Membrane</location>
        <topology evidence="1">Single-pass membrane protein</topology>
    </subcellularLocation>
</comment>
<sequence>MFESSPSFITECVSSPSFITDSFHDETLPGEEMPVDLLFPPRTVLGHTRITQREQSRMKMMKMVFLCSLVMSCVTLDMRMVKVFPKQAISGVFEVSLGNKYALNASAARDVCQKLGLTIANKAQITVAQKSGLETCRFGWIDEQVAVVPRVHVKSNCGNGSTGVVVWRANPSAQFEVFCFNVTAVPAALLITVTFAVMLAVFVGLYYFKTKPHCRAHSDPEQQMDHIETELWENCSEKEQQEMEEWKTHKEHKQEQKSHEEEYEEQKVRQKPKEKEQMEEGNQEFNSSPSDHD</sequence>
<keyword evidence="7" id="KW-0675">Receptor</keyword>
<protein>
    <recommendedName>
        <fullName evidence="12">Link domain-containing protein</fullName>
    </recommendedName>
</protein>
<organism evidence="13 14">
    <name type="scientific">Danionella cerebrum</name>
    <dbReference type="NCBI Taxonomy" id="2873325"/>
    <lineage>
        <taxon>Eukaryota</taxon>
        <taxon>Metazoa</taxon>
        <taxon>Chordata</taxon>
        <taxon>Craniata</taxon>
        <taxon>Vertebrata</taxon>
        <taxon>Euteleostomi</taxon>
        <taxon>Actinopterygii</taxon>
        <taxon>Neopterygii</taxon>
        <taxon>Teleostei</taxon>
        <taxon>Ostariophysi</taxon>
        <taxon>Cypriniformes</taxon>
        <taxon>Danionidae</taxon>
        <taxon>Danioninae</taxon>
        <taxon>Danionella</taxon>
    </lineage>
</organism>
<dbReference type="SUPFAM" id="SSF56436">
    <property type="entry name" value="C-type lectin-like"/>
    <property type="match status" value="1"/>
</dbReference>
<keyword evidence="2 11" id="KW-0812">Transmembrane</keyword>
<evidence type="ECO:0000256" key="3">
    <source>
        <dbReference type="ARBA" id="ARBA00022729"/>
    </source>
</evidence>
<evidence type="ECO:0000256" key="8">
    <source>
        <dbReference type="ARBA" id="ARBA00023180"/>
    </source>
</evidence>
<keyword evidence="3" id="KW-0732">Signal</keyword>
<dbReference type="PANTHER" id="PTHR10225:SF2">
    <property type="entry name" value="LYMPHATIC VESSEL ENDOTHELIAL HYALURONIC ACID RECEPTOR 1"/>
    <property type="match status" value="1"/>
</dbReference>
<dbReference type="Proteomes" id="UP000316079">
    <property type="component" value="Unassembled WGS sequence"/>
</dbReference>
<dbReference type="PANTHER" id="PTHR10225">
    <property type="entry name" value="HYALURONAN RECEPTOR"/>
    <property type="match status" value="1"/>
</dbReference>
<dbReference type="SMART" id="SM00445">
    <property type="entry name" value="LINK"/>
    <property type="match status" value="1"/>
</dbReference>
<feature type="compositionally biased region" description="Polar residues" evidence="10">
    <location>
        <begin position="283"/>
        <end position="293"/>
    </location>
</feature>
<keyword evidence="5 11" id="KW-0472">Membrane</keyword>
<evidence type="ECO:0000256" key="1">
    <source>
        <dbReference type="ARBA" id="ARBA00004167"/>
    </source>
</evidence>
<keyword evidence="4 11" id="KW-1133">Transmembrane helix</keyword>
<dbReference type="Gene3D" id="3.10.100.10">
    <property type="entry name" value="Mannose-Binding Protein A, subunit A"/>
    <property type="match status" value="1"/>
</dbReference>
<feature type="disulfide bond" evidence="9">
    <location>
        <begin position="136"/>
        <end position="157"/>
    </location>
</feature>
<dbReference type="PROSITE" id="PS50963">
    <property type="entry name" value="LINK_2"/>
    <property type="match status" value="1"/>
</dbReference>
<evidence type="ECO:0000313" key="13">
    <source>
        <dbReference type="EMBL" id="TRY95815.1"/>
    </source>
</evidence>
<evidence type="ECO:0000259" key="12">
    <source>
        <dbReference type="PROSITE" id="PS50963"/>
    </source>
</evidence>
<feature type="compositionally biased region" description="Basic and acidic residues" evidence="10">
    <location>
        <begin position="238"/>
        <end position="278"/>
    </location>
</feature>
<dbReference type="PROSITE" id="PS01241">
    <property type="entry name" value="LINK_1"/>
    <property type="match status" value="1"/>
</dbReference>
<dbReference type="GO" id="GO:0005886">
    <property type="term" value="C:plasma membrane"/>
    <property type="evidence" value="ECO:0007669"/>
    <property type="project" value="TreeGrafter"/>
</dbReference>
<dbReference type="GO" id="GO:0004888">
    <property type="term" value="F:transmembrane signaling receptor activity"/>
    <property type="evidence" value="ECO:0007669"/>
    <property type="project" value="TreeGrafter"/>
</dbReference>
<comment type="caution">
    <text evidence="9">Lacks conserved residue(s) required for the propagation of feature annotation.</text>
</comment>
<feature type="region of interest" description="Disordered" evidence="10">
    <location>
        <begin position="238"/>
        <end position="293"/>
    </location>
</feature>
<keyword evidence="14" id="KW-1185">Reference proteome</keyword>
<feature type="domain" description="Link" evidence="12">
    <location>
        <begin position="91"/>
        <end position="181"/>
    </location>
</feature>
<dbReference type="OrthoDB" id="9938473at2759"/>
<evidence type="ECO:0000256" key="2">
    <source>
        <dbReference type="ARBA" id="ARBA00022692"/>
    </source>
</evidence>
<comment type="caution">
    <text evidence="13">The sequence shown here is derived from an EMBL/GenBank/DDBJ whole genome shotgun (WGS) entry which is preliminary data.</text>
</comment>
<evidence type="ECO:0000256" key="4">
    <source>
        <dbReference type="ARBA" id="ARBA00022989"/>
    </source>
</evidence>
<feature type="transmembrane region" description="Helical" evidence="11">
    <location>
        <begin position="187"/>
        <end position="208"/>
    </location>
</feature>
<dbReference type="GO" id="GO:0005540">
    <property type="term" value="F:hyaluronic acid binding"/>
    <property type="evidence" value="ECO:0007669"/>
    <property type="project" value="InterPro"/>
</dbReference>
<dbReference type="InterPro" id="IPR000538">
    <property type="entry name" value="Link_dom"/>
</dbReference>
<dbReference type="InterPro" id="IPR016186">
    <property type="entry name" value="C-type_lectin-like/link_sf"/>
</dbReference>
<name>A0A553R0V6_9TELE</name>
<dbReference type="InterPro" id="IPR043210">
    <property type="entry name" value="CD44_antigen-like"/>
</dbReference>
<reference evidence="13 14" key="1">
    <citation type="journal article" date="2019" name="Sci. Data">
        <title>Hybrid genome assembly and annotation of Danionella translucida.</title>
        <authorList>
            <person name="Kadobianskyi M."/>
            <person name="Schulze L."/>
            <person name="Schuelke M."/>
            <person name="Judkewitz B."/>
        </authorList>
    </citation>
    <scope>NUCLEOTIDE SEQUENCE [LARGE SCALE GENOMIC DNA]</scope>
    <source>
        <strain evidence="13 14">Bolton</strain>
    </source>
</reference>
<evidence type="ECO:0000313" key="14">
    <source>
        <dbReference type="Proteomes" id="UP000316079"/>
    </source>
</evidence>
<evidence type="ECO:0000256" key="6">
    <source>
        <dbReference type="ARBA" id="ARBA00023157"/>
    </source>
</evidence>
<evidence type="ECO:0000256" key="5">
    <source>
        <dbReference type="ARBA" id="ARBA00023136"/>
    </source>
</evidence>
<evidence type="ECO:0000256" key="11">
    <source>
        <dbReference type="SAM" id="Phobius"/>
    </source>
</evidence>
<keyword evidence="8" id="KW-0325">Glycoprotein</keyword>
<dbReference type="STRING" id="623744.A0A553R0V6"/>
<dbReference type="Pfam" id="PF00193">
    <property type="entry name" value="Xlink"/>
    <property type="match status" value="1"/>
</dbReference>
<dbReference type="EMBL" id="SRMA01025341">
    <property type="protein sequence ID" value="TRY95815.1"/>
    <property type="molecule type" value="Genomic_DNA"/>
</dbReference>
<gene>
    <name evidence="13" type="ORF">DNTS_021267</name>
</gene>
<keyword evidence="6 9" id="KW-1015">Disulfide bond</keyword>
<evidence type="ECO:0000256" key="10">
    <source>
        <dbReference type="SAM" id="MobiDB-lite"/>
    </source>
</evidence>
<dbReference type="GO" id="GO:0007155">
    <property type="term" value="P:cell adhesion"/>
    <property type="evidence" value="ECO:0007669"/>
    <property type="project" value="InterPro"/>
</dbReference>
<dbReference type="PRINTS" id="PR01265">
    <property type="entry name" value="LINKMODULE"/>
</dbReference>
<evidence type="ECO:0000256" key="9">
    <source>
        <dbReference type="PROSITE-ProRule" id="PRU00323"/>
    </source>
</evidence>
<dbReference type="InterPro" id="IPR016187">
    <property type="entry name" value="CTDL_fold"/>
</dbReference>